<feature type="region of interest" description="Disordered" evidence="3">
    <location>
        <begin position="1303"/>
        <end position="1325"/>
    </location>
</feature>
<dbReference type="PANTHER" id="PTHR14058:SF5">
    <property type="entry name" value="AMYLOID BETA PRECURSOR PROTEIN BINDING FAMILY B MEMBER 1"/>
    <property type="match status" value="1"/>
</dbReference>
<proteinExistence type="predicted"/>
<dbReference type="InterPro" id="IPR036020">
    <property type="entry name" value="WW_dom_sf"/>
</dbReference>
<dbReference type="GO" id="GO:0005737">
    <property type="term" value="C:cytoplasm"/>
    <property type="evidence" value="ECO:0007669"/>
    <property type="project" value="TreeGrafter"/>
</dbReference>
<evidence type="ECO:0000256" key="2">
    <source>
        <dbReference type="ARBA" id="ARBA00022737"/>
    </source>
</evidence>
<evidence type="ECO:0000313" key="8">
    <source>
        <dbReference type="Proteomes" id="UP000290572"/>
    </source>
</evidence>
<feature type="transmembrane region" description="Helical" evidence="4">
    <location>
        <begin position="850"/>
        <end position="870"/>
    </location>
</feature>
<dbReference type="InterPro" id="IPR011993">
    <property type="entry name" value="PH-like_dom_sf"/>
</dbReference>
<feature type="transmembrane region" description="Helical" evidence="4">
    <location>
        <begin position="915"/>
        <end position="935"/>
    </location>
</feature>
<dbReference type="CDD" id="cd00201">
    <property type="entry name" value="WW"/>
    <property type="match status" value="1"/>
</dbReference>
<feature type="compositionally biased region" description="Polar residues" evidence="3">
    <location>
        <begin position="1417"/>
        <end position="1431"/>
    </location>
</feature>
<feature type="transmembrane region" description="Helical" evidence="4">
    <location>
        <begin position="785"/>
        <end position="806"/>
    </location>
</feature>
<feature type="transmembrane region" description="Helical" evidence="4">
    <location>
        <begin position="587"/>
        <end position="608"/>
    </location>
</feature>
<keyword evidence="8" id="KW-1185">Reference proteome</keyword>
<dbReference type="SUPFAM" id="SSF51045">
    <property type="entry name" value="WW domain"/>
    <property type="match status" value="1"/>
</dbReference>
<organism evidence="7 8">
    <name type="scientific">Labeo rohita</name>
    <name type="common">Indian major carp</name>
    <name type="synonym">Cyprinus rohita</name>
    <dbReference type="NCBI Taxonomy" id="84645"/>
    <lineage>
        <taxon>Eukaryota</taxon>
        <taxon>Metazoa</taxon>
        <taxon>Chordata</taxon>
        <taxon>Craniata</taxon>
        <taxon>Vertebrata</taxon>
        <taxon>Euteleostomi</taxon>
        <taxon>Actinopterygii</taxon>
        <taxon>Neopterygii</taxon>
        <taxon>Teleostei</taxon>
        <taxon>Ostariophysi</taxon>
        <taxon>Cypriniformes</taxon>
        <taxon>Cyprinidae</taxon>
        <taxon>Labeoninae</taxon>
        <taxon>Labeonini</taxon>
        <taxon>Labeo</taxon>
    </lineage>
</organism>
<dbReference type="Pfam" id="PF00640">
    <property type="entry name" value="PID"/>
    <property type="match status" value="2"/>
</dbReference>
<dbReference type="Pfam" id="PF00397">
    <property type="entry name" value="WW"/>
    <property type="match status" value="1"/>
</dbReference>
<dbReference type="SMART" id="SM00456">
    <property type="entry name" value="WW"/>
    <property type="match status" value="1"/>
</dbReference>
<keyword evidence="1" id="KW-0597">Phosphoprotein</keyword>
<dbReference type="GO" id="GO:0005634">
    <property type="term" value="C:nucleus"/>
    <property type="evidence" value="ECO:0007669"/>
    <property type="project" value="TreeGrafter"/>
</dbReference>
<evidence type="ECO:0000256" key="3">
    <source>
        <dbReference type="SAM" id="MobiDB-lite"/>
    </source>
</evidence>
<feature type="compositionally biased region" description="Polar residues" evidence="3">
    <location>
        <begin position="1376"/>
        <end position="1386"/>
    </location>
</feature>
<dbReference type="Proteomes" id="UP000290572">
    <property type="component" value="Unassembled WGS sequence"/>
</dbReference>
<keyword evidence="4" id="KW-0472">Membrane</keyword>
<feature type="transmembrane region" description="Helical" evidence="4">
    <location>
        <begin position="553"/>
        <end position="575"/>
    </location>
</feature>
<accession>A0A498M259</accession>
<feature type="transmembrane region" description="Helical" evidence="4">
    <location>
        <begin position="1110"/>
        <end position="1132"/>
    </location>
</feature>
<dbReference type="GO" id="GO:0006355">
    <property type="term" value="P:regulation of DNA-templated transcription"/>
    <property type="evidence" value="ECO:0007669"/>
    <property type="project" value="TreeGrafter"/>
</dbReference>
<dbReference type="PROSITE" id="PS50020">
    <property type="entry name" value="WW_DOMAIN_2"/>
    <property type="match status" value="1"/>
</dbReference>
<feature type="transmembrane region" description="Helical" evidence="4">
    <location>
        <begin position="980"/>
        <end position="1001"/>
    </location>
</feature>
<evidence type="ECO:0000313" key="7">
    <source>
        <dbReference type="EMBL" id="RXN13933.1"/>
    </source>
</evidence>
<dbReference type="STRING" id="84645.A0A498M259"/>
<feature type="region of interest" description="Disordered" evidence="3">
    <location>
        <begin position="1254"/>
        <end position="1275"/>
    </location>
</feature>
<dbReference type="FunFam" id="2.20.70.10:FF:000003">
    <property type="entry name" value="amyloid beta A4 precursor protein-binding family B member 2"/>
    <property type="match status" value="1"/>
</dbReference>
<dbReference type="EMBL" id="QBIY01012933">
    <property type="protein sequence ID" value="RXN13933.1"/>
    <property type="molecule type" value="Genomic_DNA"/>
</dbReference>
<evidence type="ECO:0000256" key="4">
    <source>
        <dbReference type="SAM" id="Phobius"/>
    </source>
</evidence>
<feature type="region of interest" description="Disordered" evidence="3">
    <location>
        <begin position="1410"/>
        <end position="1446"/>
    </location>
</feature>
<dbReference type="CDD" id="cd01271">
    <property type="entry name" value="PTB2_Fe65"/>
    <property type="match status" value="1"/>
</dbReference>
<keyword evidence="4" id="KW-1133">Transmembrane helix</keyword>
<dbReference type="PROSITE" id="PS01179">
    <property type="entry name" value="PID"/>
    <property type="match status" value="2"/>
</dbReference>
<evidence type="ECO:0000259" key="6">
    <source>
        <dbReference type="PROSITE" id="PS50020"/>
    </source>
</evidence>
<reference evidence="7 8" key="1">
    <citation type="submission" date="2018-03" db="EMBL/GenBank/DDBJ databases">
        <title>Draft genome sequence of Rohu Carp (Labeo rohita).</title>
        <authorList>
            <person name="Das P."/>
            <person name="Kushwaha B."/>
            <person name="Joshi C.G."/>
            <person name="Kumar D."/>
            <person name="Nagpure N.S."/>
            <person name="Sahoo L."/>
            <person name="Das S.P."/>
            <person name="Bit A."/>
            <person name="Patnaik S."/>
            <person name="Meher P.K."/>
            <person name="Jayasankar P."/>
            <person name="Koringa P.G."/>
            <person name="Patel N.V."/>
            <person name="Hinsu A.T."/>
            <person name="Kumar R."/>
            <person name="Pandey M."/>
            <person name="Agarwal S."/>
            <person name="Srivastava S."/>
            <person name="Singh M."/>
            <person name="Iquebal M.A."/>
            <person name="Jaiswal S."/>
            <person name="Angadi U.B."/>
            <person name="Kumar N."/>
            <person name="Raza M."/>
            <person name="Shah T.M."/>
            <person name="Rai A."/>
            <person name="Jena J.K."/>
        </authorList>
    </citation>
    <scope>NUCLEOTIDE SEQUENCE [LARGE SCALE GENOMIC DNA]</scope>
    <source>
        <strain evidence="7">DASCIFA01</strain>
        <tissue evidence="7">Testis</tissue>
    </source>
</reference>
<feature type="transmembrane region" description="Helical" evidence="4">
    <location>
        <begin position="330"/>
        <end position="351"/>
    </location>
</feature>
<dbReference type="InterPro" id="IPR039576">
    <property type="entry name" value="APBB1/2/3"/>
</dbReference>
<dbReference type="FunFam" id="2.30.29.30:FF:000019">
    <property type="entry name" value="Amyloid beta (A4) precursor protein-binding, family B, member 1 (Fe65)"/>
    <property type="match status" value="1"/>
</dbReference>
<feature type="domain" description="PID" evidence="5">
    <location>
        <begin position="1566"/>
        <end position="1714"/>
    </location>
</feature>
<feature type="transmembrane region" description="Helical" evidence="4">
    <location>
        <begin position="1045"/>
        <end position="1066"/>
    </location>
</feature>
<dbReference type="SMART" id="SM00462">
    <property type="entry name" value="PTB"/>
    <property type="match status" value="2"/>
</dbReference>
<keyword evidence="2" id="KW-0677">Repeat</keyword>
<dbReference type="Gene3D" id="2.20.70.10">
    <property type="match status" value="1"/>
</dbReference>
<sequence>MDTLIMGAVNQDAQHALGVADCKSPPLMLQRKTDASVFKMDKIFKSCYCHHRYPHNGTDLSVVFDCKSPPLMLQRKTDASVFKMDKIFNCCYRHHRYPHNGTDLSVVFVFKMDKIFNCCYRHHRYPHNGTDLSVVFGASVFKMDKIFNYCYRHHRYPHNGTDLSVVFVFKMDKIFNCCYRHHRYPHNGTDLSVVFGASVFKMDKIFNYCYRHHRYPHNGTDLSVVFGVPKILTQQSTLNGLSQIPMCQRPQQSQRGMDTLIMGAVNQDAQHALGVSDCKSPPLMLQRKTDASVFKMDKIFKSCYCHHRYPHNGTDLSVVFELQFSKWTRFSTTATVTIGTLTMALTCLLYSKKTDASVFKMDKIFNYCYRHHRYIHNGTDLSVVFELQFSKWTRFSIAATVTIGTLTMALTCLLYSRKTDASVFKMDKIFNYCYRHHRYPHNGTDLSVVFELQFSKWTRFSTTATVTIGTLTMALTCLLYSRKTDASVFKMDKIFNYCYRHHRYPHNGTDLSVVFVFKMDKIFNYCYRHHRYPHNGTDLSVVFELQFSKWTRFSIAATVTIGTLTMALTCLLYSRKTDASVFKMDKIFKAATVTIGTLTMALTCLLYSRKTDASVFKMDKIFNYCYRHHRYPHNGTDLSVVFGVPKILTQQSKLNGLSQIPMCQRPQQSQRGMDTLIMGAAVNQAARSAILAPGILLLVYLTANTYSDATELQFSKWTRFSTTATVTIGTLTRALTCLLYSRKTDASVFKMDKIFNYCYRHHRDPHNGTDLSVVFELQFSKWTRFSTAATVTIGTLTMALTCLLYSRKTDALVFKMDKIFNYCYRHHQDPHNGTDLSVVFELHFSKWTRFSIAATVTIGTLTMGLTYLLYSRKNDALVFKMDKIFNCCYRHHRYPHNGTDLSVVFELHFSKWTRFSIAATVTIGTLTMGLTYLLYSRKTDALVFKMDKIFNYCYRHHQYPHNGTDLSVVFELQFSKWTRFSTAATVTIGTLTMALTCLLYSRKTDALVFKMDKIFNCCYRHHRYPHNGTDLSVVFELQFSKWTRFSTAATVTIGTLTMALTCLLYSRKTDASVFKMDKIFKRCYCHHRYPHNGTDLSVVFELQFSKWTRFSTAATVTIGTLTMALTCLLYSMDTDDRRTQTMERRRQPHTTILENVEGILRNWKTQRNLGDKRIKLCVMSVKSPSDLLNENAYVPPSLTLDLCLSHERKLGLTDTRGSTPFSLKSQLNYGSTNSIQLLKGVMGGLDDDDASLRHQEDEWSRNQENEHGLPGSESNAKWMKEDQNQICKLAEQQQQDQNLNLVENKNESTDRNPNQNPQRRHEEKNKTLKALCSDLRSWAADEPLLIYSSDTLMEKNHESQEQMIDEEAEREKEENLNPSGAENADSSEIPKKGGEGGGRNACLLFSKNAVPSDEDSSCMSLSQGSTASSTPDGEPESYWDGSAFETDKDLPAGWMRVQDTSGTYYWHIPTGTTQWEPPGPLEERPASTSPALTPADEPQITWSGVSHPNAFGEEEHWQKEDLASDESLKEFEGATLRYASINLSFSQSEEEEEQTYFSSNEGAKCFAVRSLGWVEISEEEMAPGRSSVAVNNCIRQLSYQKHNLDDTAGIWGEGKEMLLVLENETLNLIEPHGRTLLHSQPIISIRVWGVGRDDGRDFAYVARDKLTHVLKCHVFRCDTPAKNIATSLHDICSKIMAQRKSSSRLNSDPSRLRDIPFQEFPAPKNELVQRFQVRYLGRVPVTKPVGMDVINVALETALVSKDKEEWTPVTVNVASATLTILTSETEEVLSECRVRFLSFMGVGKDVHTFAFIMAEGPGDFICHMFWCDPNAASLSEAVQAACMLRYQKCLDARPPTGSSSSCLPGPPADSVARRVGSSVKKGVQSLLGSFKRSGSQTP</sequence>
<feature type="compositionally biased region" description="Basic and acidic residues" evidence="3">
    <location>
        <begin position="1254"/>
        <end position="1267"/>
    </location>
</feature>
<dbReference type="PROSITE" id="PS01159">
    <property type="entry name" value="WW_DOMAIN_1"/>
    <property type="match status" value="1"/>
</dbReference>
<gene>
    <name evidence="7" type="ORF">ROHU_009343</name>
</gene>
<dbReference type="PANTHER" id="PTHR14058">
    <property type="entry name" value="AMYLOID BETA A4 PRECURSOR PROTEIN-BINDING FAMILY B"/>
    <property type="match status" value="1"/>
</dbReference>
<dbReference type="CDD" id="cd01272">
    <property type="entry name" value="PTB1_Fe65"/>
    <property type="match status" value="1"/>
</dbReference>
<keyword evidence="4" id="KW-0812">Transmembrane</keyword>
<feature type="transmembrane region" description="Helical" evidence="4">
    <location>
        <begin position="675"/>
        <end position="700"/>
    </location>
</feature>
<feature type="domain" description="WW" evidence="6">
    <location>
        <begin position="1448"/>
        <end position="1480"/>
    </location>
</feature>
<dbReference type="InterPro" id="IPR001202">
    <property type="entry name" value="WW_dom"/>
</dbReference>
<dbReference type="FunFam" id="2.30.29.30:FF:000034">
    <property type="entry name" value="amyloid beta A4 precursor protein-binding family B member 2"/>
    <property type="match status" value="1"/>
</dbReference>
<feature type="transmembrane region" description="Helical" evidence="4">
    <location>
        <begin position="395"/>
        <end position="416"/>
    </location>
</feature>
<dbReference type="Gene3D" id="2.30.29.30">
    <property type="entry name" value="Pleckstrin-homology domain (PH domain)/Phosphotyrosine-binding domain (PTB)"/>
    <property type="match status" value="2"/>
</dbReference>
<feature type="transmembrane region" description="Helical" evidence="4">
    <location>
        <begin position="460"/>
        <end position="481"/>
    </location>
</feature>
<feature type="region of interest" description="Disordered" evidence="3">
    <location>
        <begin position="1468"/>
        <end position="1499"/>
    </location>
</feature>
<feature type="domain" description="PID" evidence="5">
    <location>
        <begin position="1731"/>
        <end position="1855"/>
    </location>
</feature>
<name>A0A498M259_LABRO</name>
<feature type="region of interest" description="Disordered" evidence="3">
    <location>
        <begin position="1856"/>
        <end position="1876"/>
    </location>
</feature>
<dbReference type="SUPFAM" id="SSF50729">
    <property type="entry name" value="PH domain-like"/>
    <property type="match status" value="2"/>
</dbReference>
<evidence type="ECO:0000256" key="1">
    <source>
        <dbReference type="ARBA" id="ARBA00022553"/>
    </source>
</evidence>
<evidence type="ECO:0000259" key="5">
    <source>
        <dbReference type="PROSITE" id="PS01179"/>
    </source>
</evidence>
<dbReference type="GO" id="GO:0001540">
    <property type="term" value="F:amyloid-beta binding"/>
    <property type="evidence" value="ECO:0007669"/>
    <property type="project" value="InterPro"/>
</dbReference>
<feature type="region of interest" description="Disordered" evidence="3">
    <location>
        <begin position="1352"/>
        <end position="1395"/>
    </location>
</feature>
<dbReference type="InterPro" id="IPR006020">
    <property type="entry name" value="PTB/PI_dom"/>
</dbReference>
<protein>
    <submittedName>
        <fullName evidence="7">Amyloid beta A4-binding family B member 1 isoform X1</fullName>
    </submittedName>
</protein>
<comment type="caution">
    <text evidence="7">The sequence shown here is derived from an EMBL/GenBank/DDBJ whole genome shotgun (WGS) entry which is preliminary data.</text>
</comment>